<dbReference type="OrthoDB" id="7659053at2"/>
<name>A0A291M3J1_9RHOB</name>
<dbReference type="EMBL" id="CP021404">
    <property type="protein sequence ID" value="ATI43275.1"/>
    <property type="molecule type" value="Genomic_DNA"/>
</dbReference>
<evidence type="ECO:0000313" key="2">
    <source>
        <dbReference type="Proteomes" id="UP000219050"/>
    </source>
</evidence>
<dbReference type="AlphaFoldDB" id="A0A291M3J1"/>
<reference evidence="1 2" key="1">
    <citation type="submission" date="2017-05" db="EMBL/GenBank/DDBJ databases">
        <title>Comparative genomic and metabolic analysis of manganese-oxidizing mechanisms in Celeribater manganoxidans DY25T: its adaption to the environment of polymetallic nodule.</title>
        <authorList>
            <person name="Wang X."/>
        </authorList>
    </citation>
    <scope>NUCLEOTIDE SEQUENCE [LARGE SCALE GENOMIC DNA]</scope>
    <source>
        <strain evidence="1 2">DY25</strain>
    </source>
</reference>
<dbReference type="KEGG" id="cmag:CBW24_02730"/>
<protein>
    <submittedName>
        <fullName evidence="1">Uncharacterized protein</fullName>
    </submittedName>
</protein>
<sequence>MLAALAAPLTTLPVAQASANVVQRACLQSDRAQATRSRCTCIGRVADQVLTRSDQRKGAKLFRDPHQAQEIRQSSNRSNEEFWLRWKAFGQTAQAVCS</sequence>
<organism evidence="1 2">
    <name type="scientific">Pacificitalea manganoxidans</name>
    <dbReference type="NCBI Taxonomy" id="1411902"/>
    <lineage>
        <taxon>Bacteria</taxon>
        <taxon>Pseudomonadati</taxon>
        <taxon>Pseudomonadota</taxon>
        <taxon>Alphaproteobacteria</taxon>
        <taxon>Rhodobacterales</taxon>
        <taxon>Paracoccaceae</taxon>
        <taxon>Pacificitalea</taxon>
    </lineage>
</organism>
<dbReference type="Proteomes" id="UP000219050">
    <property type="component" value="Chromosome"/>
</dbReference>
<evidence type="ECO:0000313" key="1">
    <source>
        <dbReference type="EMBL" id="ATI43275.1"/>
    </source>
</evidence>
<keyword evidence="2" id="KW-1185">Reference proteome</keyword>
<gene>
    <name evidence="1" type="ORF">CBW24_02730</name>
</gene>
<proteinExistence type="predicted"/>
<accession>A0A291M3J1</accession>